<comment type="similarity">
    <text evidence="1 3">Belongs to the DapA family.</text>
</comment>
<comment type="caution">
    <text evidence="5">The sequence shown here is derived from an EMBL/GenBank/DDBJ whole genome shotgun (WGS) entry which is preliminary data.</text>
</comment>
<dbReference type="SMART" id="SM01130">
    <property type="entry name" value="DHDPS"/>
    <property type="match status" value="1"/>
</dbReference>
<evidence type="ECO:0000256" key="1">
    <source>
        <dbReference type="ARBA" id="ARBA00007592"/>
    </source>
</evidence>
<dbReference type="Gene3D" id="3.20.20.70">
    <property type="entry name" value="Aldolase class I"/>
    <property type="match status" value="1"/>
</dbReference>
<dbReference type="OrthoDB" id="9796205at2"/>
<accession>A0A3A6R3B1</accession>
<dbReference type="RefSeq" id="WP_120029383.1">
    <property type="nucleotide sequence ID" value="NZ_QVMU01000001.1"/>
</dbReference>
<evidence type="ECO:0000256" key="3">
    <source>
        <dbReference type="PIRNR" id="PIRNR001365"/>
    </source>
</evidence>
<keyword evidence="6" id="KW-1185">Reference proteome</keyword>
<dbReference type="GO" id="GO:0008840">
    <property type="term" value="F:4-hydroxy-tetrahydrodipicolinate synthase activity"/>
    <property type="evidence" value="ECO:0007669"/>
    <property type="project" value="TreeGrafter"/>
</dbReference>
<reference evidence="5 6" key="1">
    <citation type="submission" date="2018-08" db="EMBL/GenBank/DDBJ databases">
        <title>Vibrio isolated from the Eastern China Marginal Seas.</title>
        <authorList>
            <person name="Li Y."/>
        </authorList>
    </citation>
    <scope>NUCLEOTIDE SEQUENCE [LARGE SCALE GENOMIC DNA]</scope>
    <source>
        <strain evidence="5 6">BEI233</strain>
    </source>
</reference>
<dbReference type="PANTHER" id="PTHR12128">
    <property type="entry name" value="DIHYDRODIPICOLINATE SYNTHASE"/>
    <property type="match status" value="1"/>
</dbReference>
<dbReference type="AlphaFoldDB" id="A0A3A6R3B1"/>
<evidence type="ECO:0000256" key="2">
    <source>
        <dbReference type="ARBA" id="ARBA00023239"/>
    </source>
</evidence>
<dbReference type="Pfam" id="PF00701">
    <property type="entry name" value="DHDPS"/>
    <property type="match status" value="1"/>
</dbReference>
<protein>
    <submittedName>
        <fullName evidence="5">Dihydrodipicolinate synthase family protein</fullName>
    </submittedName>
</protein>
<gene>
    <name evidence="5" type="ORF">DZ860_02835</name>
</gene>
<dbReference type="CDD" id="cd00408">
    <property type="entry name" value="DHDPS-like"/>
    <property type="match status" value="1"/>
</dbReference>
<organism evidence="5 6">
    <name type="scientific">Vibrio sinensis</name>
    <dbReference type="NCBI Taxonomy" id="2302434"/>
    <lineage>
        <taxon>Bacteria</taxon>
        <taxon>Pseudomonadati</taxon>
        <taxon>Pseudomonadota</taxon>
        <taxon>Gammaproteobacteria</taxon>
        <taxon>Vibrionales</taxon>
        <taxon>Vibrionaceae</taxon>
        <taxon>Vibrio</taxon>
    </lineage>
</organism>
<proteinExistence type="inferred from homology"/>
<feature type="active site" description="Schiff-base intermediate with substrate" evidence="4">
    <location>
        <position position="175"/>
    </location>
</feature>
<evidence type="ECO:0000313" key="6">
    <source>
        <dbReference type="Proteomes" id="UP000273252"/>
    </source>
</evidence>
<evidence type="ECO:0000256" key="4">
    <source>
        <dbReference type="PIRSR" id="PIRSR001365-1"/>
    </source>
</evidence>
<dbReference type="Proteomes" id="UP000273252">
    <property type="component" value="Unassembled WGS sequence"/>
</dbReference>
<sequence length="314" mass="35109">MYNSTQLKSLQDGVVPVMLTPFTDDLQIDYPSLERLIEWYIYNGAKGLFAACQSSEIMHLSDSEMQQLVAFIVEKTAGRVPVIASGHTADSLEDQIQQLQGMVDAGVDGLVLITNRLGPQSASDNDVIEYMEKLLVALPSSIPMGLYECPSPWKRLLSNDLLQWCVDSGRFTFLKDTCCSTEILAQRLNITRHTPFKIYNANGPTLLESLKMGAAGYSGVMANYHCELYAWLCQHYQEESALVTEVGDFLSITSLSETVAYPVSAKYAQKQLGVFNTTRSRTLDDNIFYHSANIAVIEHLQRLAQTYHNKIEQN</sequence>
<dbReference type="InterPro" id="IPR013785">
    <property type="entry name" value="Aldolase_TIM"/>
</dbReference>
<feature type="active site" description="Proton donor/acceptor" evidence="4">
    <location>
        <position position="147"/>
    </location>
</feature>
<name>A0A3A6R3B1_9VIBR</name>
<dbReference type="PIRSF" id="PIRSF001365">
    <property type="entry name" value="DHDPS"/>
    <property type="match status" value="1"/>
</dbReference>
<keyword evidence="2 3" id="KW-0456">Lyase</keyword>
<dbReference type="SUPFAM" id="SSF51569">
    <property type="entry name" value="Aldolase"/>
    <property type="match status" value="1"/>
</dbReference>
<evidence type="ECO:0000313" key="5">
    <source>
        <dbReference type="EMBL" id="RJX75627.1"/>
    </source>
</evidence>
<dbReference type="PANTHER" id="PTHR12128:SF66">
    <property type="entry name" value="4-HYDROXY-2-OXOGLUTARATE ALDOLASE, MITOCHONDRIAL"/>
    <property type="match status" value="1"/>
</dbReference>
<dbReference type="InterPro" id="IPR002220">
    <property type="entry name" value="DapA-like"/>
</dbReference>
<dbReference type="EMBL" id="QVMU01000001">
    <property type="protein sequence ID" value="RJX75627.1"/>
    <property type="molecule type" value="Genomic_DNA"/>
</dbReference>